<dbReference type="PANTHER" id="PTHR46796:SF7">
    <property type="entry name" value="ARAC FAMILY TRANSCRIPTIONAL REGULATOR"/>
    <property type="match status" value="1"/>
</dbReference>
<dbReference type="EMBL" id="BNDW01000004">
    <property type="protein sequence ID" value="GHI19587.1"/>
    <property type="molecule type" value="Genomic_DNA"/>
</dbReference>
<feature type="compositionally biased region" description="Pro residues" evidence="4">
    <location>
        <begin position="58"/>
        <end position="87"/>
    </location>
</feature>
<keyword evidence="1" id="KW-0805">Transcription regulation</keyword>
<dbReference type="Proteomes" id="UP001052739">
    <property type="component" value="Unassembled WGS sequence"/>
</dbReference>
<evidence type="ECO:0000256" key="2">
    <source>
        <dbReference type="ARBA" id="ARBA00023125"/>
    </source>
</evidence>
<gene>
    <name evidence="6" type="ORF">Shyd_09580</name>
</gene>
<dbReference type="InterPro" id="IPR050204">
    <property type="entry name" value="AraC_XylS_family_regulators"/>
</dbReference>
<comment type="caution">
    <text evidence="6">The sequence shown here is derived from an EMBL/GenBank/DDBJ whole genome shotgun (WGS) entry which is preliminary data.</text>
</comment>
<reference evidence="6" key="1">
    <citation type="submission" date="2024-05" db="EMBL/GenBank/DDBJ databases">
        <title>Whole genome shotgun sequence of Streptomyces hydrogenans NBRC 13475.</title>
        <authorList>
            <person name="Komaki H."/>
            <person name="Tamura T."/>
        </authorList>
    </citation>
    <scope>NUCLEOTIDE SEQUENCE</scope>
    <source>
        <strain evidence="6">NBRC 13475</strain>
    </source>
</reference>
<dbReference type="PROSITE" id="PS01124">
    <property type="entry name" value="HTH_ARAC_FAMILY_2"/>
    <property type="match status" value="1"/>
</dbReference>
<dbReference type="SMART" id="SM00342">
    <property type="entry name" value="HTH_ARAC"/>
    <property type="match status" value="1"/>
</dbReference>
<protein>
    <recommendedName>
        <fullName evidence="5">HTH araC/xylS-type domain-containing protein</fullName>
    </recommendedName>
</protein>
<feature type="domain" description="HTH araC/xylS-type" evidence="5">
    <location>
        <begin position="206"/>
        <end position="304"/>
    </location>
</feature>
<dbReference type="Pfam" id="PF12852">
    <property type="entry name" value="Cupin_6"/>
    <property type="match status" value="1"/>
</dbReference>
<dbReference type="PANTHER" id="PTHR46796">
    <property type="entry name" value="HTH-TYPE TRANSCRIPTIONAL ACTIVATOR RHAS-RELATED"/>
    <property type="match status" value="1"/>
</dbReference>
<keyword evidence="7" id="KW-1185">Reference proteome</keyword>
<dbReference type="InterPro" id="IPR032783">
    <property type="entry name" value="AraC_lig"/>
</dbReference>
<feature type="region of interest" description="Disordered" evidence="4">
    <location>
        <begin position="50"/>
        <end position="105"/>
    </location>
</feature>
<evidence type="ECO:0000313" key="6">
    <source>
        <dbReference type="EMBL" id="GHI19587.1"/>
    </source>
</evidence>
<name>A0ABQ3P3J8_9ACTN</name>
<evidence type="ECO:0000256" key="1">
    <source>
        <dbReference type="ARBA" id="ARBA00023015"/>
    </source>
</evidence>
<dbReference type="InterPro" id="IPR018060">
    <property type="entry name" value="HTH_AraC"/>
</dbReference>
<evidence type="ECO:0000256" key="4">
    <source>
        <dbReference type="SAM" id="MobiDB-lite"/>
    </source>
</evidence>
<dbReference type="RefSeq" id="WP_226651368.1">
    <property type="nucleotide sequence ID" value="NZ_BNDW01000004.1"/>
</dbReference>
<accession>A0ABQ3P3J8</accession>
<evidence type="ECO:0000313" key="7">
    <source>
        <dbReference type="Proteomes" id="UP001052739"/>
    </source>
</evidence>
<proteinExistence type="predicted"/>
<sequence length="316" mass="33202">MDAVTARAVLHYVLDGGCRIAAAGTAPLDPEGGELVLLPAATRHRISPLPVAGAAPAPDGPPAPPDGRPVPPDAPTPDGHPVPPGRPAPSDLPGMPGPTSPLGPAVRILALDGPGPPARLLSLRTGYDRRTVRPLVSALPRAVLLDRRRVEGAPLLRDTLRLLAAPGRRAGPGDRLLALRVFEAALALAAAAPRPSEAGYPHPGIGRSVAAIETRYAEPWTVDTLAREAGMSRSSFTAAFREAVGTSPARHLTARRIREAARLLAETGLPQSAVPARVGYRSRVGFHLAFRTAYGTTPGEYRAASPRRDRRPLRRL</sequence>
<dbReference type="InterPro" id="IPR009057">
    <property type="entry name" value="Homeodomain-like_sf"/>
</dbReference>
<dbReference type="Gene3D" id="1.10.10.60">
    <property type="entry name" value="Homeodomain-like"/>
    <property type="match status" value="1"/>
</dbReference>
<keyword evidence="3" id="KW-0804">Transcription</keyword>
<dbReference type="Pfam" id="PF12833">
    <property type="entry name" value="HTH_18"/>
    <property type="match status" value="1"/>
</dbReference>
<organism evidence="6 7">
    <name type="scientific">Streptomyces hydrogenans</name>
    <dbReference type="NCBI Taxonomy" id="1873719"/>
    <lineage>
        <taxon>Bacteria</taxon>
        <taxon>Bacillati</taxon>
        <taxon>Actinomycetota</taxon>
        <taxon>Actinomycetes</taxon>
        <taxon>Kitasatosporales</taxon>
        <taxon>Streptomycetaceae</taxon>
        <taxon>Streptomyces</taxon>
    </lineage>
</organism>
<evidence type="ECO:0000256" key="3">
    <source>
        <dbReference type="ARBA" id="ARBA00023163"/>
    </source>
</evidence>
<dbReference type="SUPFAM" id="SSF46689">
    <property type="entry name" value="Homeodomain-like"/>
    <property type="match status" value="2"/>
</dbReference>
<keyword evidence="2" id="KW-0238">DNA-binding</keyword>
<evidence type="ECO:0000259" key="5">
    <source>
        <dbReference type="PROSITE" id="PS01124"/>
    </source>
</evidence>